<dbReference type="HOGENOM" id="CLU_101485_0_0_1"/>
<dbReference type="eggNOG" id="ENOG502QTI4">
    <property type="taxonomic scope" value="Eukaryota"/>
</dbReference>
<organism evidence="3 4">
    <name type="scientific">Schizosaccharomyces octosporus (strain yFS286)</name>
    <name type="common">Fission yeast</name>
    <name type="synonym">Octosporomyces octosporus</name>
    <dbReference type="NCBI Taxonomy" id="483514"/>
    <lineage>
        <taxon>Eukaryota</taxon>
        <taxon>Fungi</taxon>
        <taxon>Dikarya</taxon>
        <taxon>Ascomycota</taxon>
        <taxon>Taphrinomycotina</taxon>
        <taxon>Schizosaccharomycetes</taxon>
        <taxon>Schizosaccharomycetales</taxon>
        <taxon>Schizosaccharomycetaceae</taxon>
        <taxon>Schizosaccharomyces</taxon>
    </lineage>
</organism>
<feature type="compositionally biased region" description="Low complexity" evidence="1">
    <location>
        <begin position="173"/>
        <end position="184"/>
    </location>
</feature>
<dbReference type="OMA" id="FVPHCNR"/>
<feature type="compositionally biased region" description="Polar residues" evidence="1">
    <location>
        <begin position="220"/>
        <end position="239"/>
    </location>
</feature>
<dbReference type="GeneID" id="25030750"/>
<evidence type="ECO:0000256" key="2">
    <source>
        <dbReference type="SAM" id="Phobius"/>
    </source>
</evidence>
<dbReference type="PANTHER" id="PTHR28249">
    <property type="entry name" value="SPORULATION-SPECIFIC PROTEIN SPO7"/>
    <property type="match status" value="1"/>
</dbReference>
<reference evidence="3 4" key="1">
    <citation type="journal article" date="2011" name="Science">
        <title>Comparative functional genomics of the fission yeasts.</title>
        <authorList>
            <person name="Rhind N."/>
            <person name="Chen Z."/>
            <person name="Yassour M."/>
            <person name="Thompson D.A."/>
            <person name="Haas B.J."/>
            <person name="Habib N."/>
            <person name="Wapinski I."/>
            <person name="Roy S."/>
            <person name="Lin M.F."/>
            <person name="Heiman D.I."/>
            <person name="Young S.K."/>
            <person name="Furuya K."/>
            <person name="Guo Y."/>
            <person name="Pidoux A."/>
            <person name="Chen H.M."/>
            <person name="Robbertse B."/>
            <person name="Goldberg J.M."/>
            <person name="Aoki K."/>
            <person name="Bayne E.H."/>
            <person name="Berlin A.M."/>
            <person name="Desjardins C.A."/>
            <person name="Dobbs E."/>
            <person name="Dukaj L."/>
            <person name="Fan L."/>
            <person name="FitzGerald M.G."/>
            <person name="French C."/>
            <person name="Gujja S."/>
            <person name="Hansen K."/>
            <person name="Keifenheim D."/>
            <person name="Levin J.Z."/>
            <person name="Mosher R.A."/>
            <person name="Mueller C.A."/>
            <person name="Pfiffner J."/>
            <person name="Priest M."/>
            <person name="Russ C."/>
            <person name="Smialowska A."/>
            <person name="Swoboda P."/>
            <person name="Sykes S.M."/>
            <person name="Vaughn M."/>
            <person name="Vengrova S."/>
            <person name="Yoder R."/>
            <person name="Zeng Q."/>
            <person name="Allshire R."/>
            <person name="Baulcombe D."/>
            <person name="Birren B.W."/>
            <person name="Brown W."/>
            <person name="Ekwall K."/>
            <person name="Kellis M."/>
            <person name="Leatherwood J."/>
            <person name="Levin H."/>
            <person name="Margalit H."/>
            <person name="Martienssen R."/>
            <person name="Nieduszynski C.A."/>
            <person name="Spatafora J.W."/>
            <person name="Friedman N."/>
            <person name="Dalgaard J.Z."/>
            <person name="Baumann P."/>
            <person name="Niki H."/>
            <person name="Regev A."/>
            <person name="Nusbaum C."/>
        </authorList>
    </citation>
    <scope>NUCLEOTIDE SEQUENCE [LARGE SCALE GENOMIC DNA]</scope>
    <source>
        <strain evidence="4">yFS286</strain>
    </source>
</reference>
<dbReference type="VEuPathDB" id="FungiDB:SOCG_01770"/>
<accession>S9PVQ2</accession>
<protein>
    <submittedName>
        <fullName evidence="3">Nem1-Spo7 complex regulatory subunit Spo7</fullName>
    </submittedName>
</protein>
<evidence type="ECO:0000313" key="3">
    <source>
        <dbReference type="EMBL" id="EPX71553.1"/>
    </source>
</evidence>
<keyword evidence="4" id="KW-1185">Reference proteome</keyword>
<feature type="transmembrane region" description="Helical" evidence="2">
    <location>
        <begin position="68"/>
        <end position="89"/>
    </location>
</feature>
<feature type="region of interest" description="Disordered" evidence="1">
    <location>
        <begin position="163"/>
        <end position="239"/>
    </location>
</feature>
<gene>
    <name evidence="3" type="ORF">SOCG_01770</name>
</gene>
<dbReference type="RefSeq" id="XP_013020177.1">
    <property type="nucleotide sequence ID" value="XM_013164723.1"/>
</dbReference>
<dbReference type="EMBL" id="KE503208">
    <property type="protein sequence ID" value="EPX71553.1"/>
    <property type="molecule type" value="Genomic_DNA"/>
</dbReference>
<feature type="compositionally biased region" description="Basic residues" evidence="1">
    <location>
        <begin position="163"/>
        <end position="172"/>
    </location>
</feature>
<dbReference type="GO" id="GO:0019888">
    <property type="term" value="F:protein phosphatase regulator activity"/>
    <property type="evidence" value="ECO:0007669"/>
    <property type="project" value="InterPro"/>
</dbReference>
<keyword evidence="2" id="KW-0472">Membrane</keyword>
<proteinExistence type="predicted"/>
<keyword evidence="2" id="KW-1133">Transmembrane helix</keyword>
<dbReference type="Pfam" id="PF03907">
    <property type="entry name" value="Spo7"/>
    <property type="match status" value="1"/>
</dbReference>
<sequence>MSSPFVPNTLAVYHNLLILEASFRKTYLQLRSRRRKYLAFYISMLTWNVYFSYRVFFRASLYSLIDLIYKLCLLSGIVTMLLFYVLGLYRSSIAYPSRYIQQTNKALRLFNIRLVITPIPFFQFRNPLDDGVHLVLSSKRFDILVIEGWEAFRTAYMTSEQRRQKRKKRFRKSSAITAPSSTSAQKSRMFSSRPKIRSEGQAIPPRLESVYESPTRKRTTYSQDHSFDGPNSPSFHELS</sequence>
<dbReference type="AlphaFoldDB" id="S9PVQ2"/>
<name>S9PVQ2_SCHOY</name>
<dbReference type="Proteomes" id="UP000016088">
    <property type="component" value="Unassembled WGS sequence"/>
</dbReference>
<dbReference type="OrthoDB" id="5599171at2759"/>
<dbReference type="InterPro" id="IPR005605">
    <property type="entry name" value="Spo7"/>
</dbReference>
<dbReference type="PANTHER" id="PTHR28249:SF1">
    <property type="entry name" value="SPORULATION-SPECIFIC PROTEIN SPO7"/>
    <property type="match status" value="1"/>
</dbReference>
<feature type="transmembrane region" description="Helical" evidence="2">
    <location>
        <begin position="37"/>
        <end position="56"/>
    </location>
</feature>
<keyword evidence="2" id="KW-0812">Transmembrane</keyword>
<evidence type="ECO:0000313" key="4">
    <source>
        <dbReference type="Proteomes" id="UP000016088"/>
    </source>
</evidence>
<evidence type="ECO:0000256" key="1">
    <source>
        <dbReference type="SAM" id="MobiDB-lite"/>
    </source>
</evidence>